<gene>
    <name evidence="6" type="ORF">N799_07430</name>
</gene>
<keyword evidence="2" id="KW-0808">Transferase</keyword>
<dbReference type="GO" id="GO:0005829">
    <property type="term" value="C:cytosol"/>
    <property type="evidence" value="ECO:0007669"/>
    <property type="project" value="TreeGrafter"/>
</dbReference>
<dbReference type="AlphaFoldDB" id="A0A0A0ER24"/>
<dbReference type="CDD" id="cd17808">
    <property type="entry name" value="HipA_Ec_like"/>
    <property type="match status" value="1"/>
</dbReference>
<organism evidence="6 7">
    <name type="scientific">Lysobacter arseniciresistens ZS79</name>
    <dbReference type="NCBI Taxonomy" id="913325"/>
    <lineage>
        <taxon>Bacteria</taxon>
        <taxon>Pseudomonadati</taxon>
        <taxon>Pseudomonadota</taxon>
        <taxon>Gammaproteobacteria</taxon>
        <taxon>Lysobacterales</taxon>
        <taxon>Lysobacteraceae</taxon>
        <taxon>Novilysobacter</taxon>
    </lineage>
</organism>
<keyword evidence="3" id="KW-0418">Kinase</keyword>
<dbReference type="EMBL" id="AVPT01000043">
    <property type="protein sequence ID" value="KGM53406.1"/>
    <property type="molecule type" value="Genomic_DNA"/>
</dbReference>
<dbReference type="eggNOG" id="COG3550">
    <property type="taxonomic scope" value="Bacteria"/>
</dbReference>
<evidence type="ECO:0000259" key="4">
    <source>
        <dbReference type="Pfam" id="PF07804"/>
    </source>
</evidence>
<reference evidence="6 7" key="1">
    <citation type="journal article" date="2015" name="Stand. Genomic Sci.">
        <title>Genomic information of the arsenic-resistant bacterium Lysobacter arseniciresistens type strain ZS79(T) and comparison of Lysobacter draft genomes.</title>
        <authorList>
            <person name="Liu L."/>
            <person name="Zhang S."/>
            <person name="Luo M."/>
            <person name="Wang G."/>
        </authorList>
    </citation>
    <scope>NUCLEOTIDE SEQUENCE [LARGE SCALE GENOMIC DNA]</scope>
    <source>
        <strain evidence="6 7">ZS79</strain>
    </source>
</reference>
<evidence type="ECO:0000313" key="7">
    <source>
        <dbReference type="Proteomes" id="UP000029989"/>
    </source>
</evidence>
<dbReference type="InterPro" id="IPR052028">
    <property type="entry name" value="HipA_Ser/Thr_kinase"/>
</dbReference>
<accession>A0A0A0ER24</accession>
<dbReference type="InterPro" id="IPR012893">
    <property type="entry name" value="HipA-like_C"/>
</dbReference>
<dbReference type="PANTHER" id="PTHR37419:SF1">
    <property type="entry name" value="SERINE_THREONINE-PROTEIN KINASE TOXIN HIPA"/>
    <property type="match status" value="1"/>
</dbReference>
<evidence type="ECO:0000256" key="1">
    <source>
        <dbReference type="ARBA" id="ARBA00010164"/>
    </source>
</evidence>
<dbReference type="RefSeq" id="WP_036213508.1">
    <property type="nucleotide sequence ID" value="NZ_AVPT01000043.1"/>
</dbReference>
<comment type="caution">
    <text evidence="6">The sequence shown here is derived from an EMBL/GenBank/DDBJ whole genome shotgun (WGS) entry which is preliminary data.</text>
</comment>
<dbReference type="GO" id="GO:0004674">
    <property type="term" value="F:protein serine/threonine kinase activity"/>
    <property type="evidence" value="ECO:0007669"/>
    <property type="project" value="TreeGrafter"/>
</dbReference>
<dbReference type="NCBIfam" id="TIGR03071">
    <property type="entry name" value="couple_hipA"/>
    <property type="match status" value="1"/>
</dbReference>
<feature type="domain" description="HipA N-terminal subdomain 1" evidence="5">
    <location>
        <begin position="4"/>
        <end position="108"/>
    </location>
</feature>
<evidence type="ECO:0000313" key="6">
    <source>
        <dbReference type="EMBL" id="KGM53406.1"/>
    </source>
</evidence>
<keyword evidence="7" id="KW-1185">Reference proteome</keyword>
<dbReference type="InterPro" id="IPR017508">
    <property type="entry name" value="HipA_N1"/>
</dbReference>
<comment type="similarity">
    <text evidence="1">Belongs to the HipA Ser/Thr kinase family.</text>
</comment>
<dbReference type="STRING" id="913325.N799_07430"/>
<dbReference type="OrthoDB" id="9805913at2"/>
<evidence type="ECO:0000256" key="2">
    <source>
        <dbReference type="ARBA" id="ARBA00022679"/>
    </source>
</evidence>
<name>A0A0A0ER24_9GAMM</name>
<protein>
    <submittedName>
        <fullName evidence="6">Toxin HipA</fullName>
    </submittedName>
</protein>
<evidence type="ECO:0000259" key="5">
    <source>
        <dbReference type="Pfam" id="PF13657"/>
    </source>
</evidence>
<dbReference type="PANTHER" id="PTHR37419">
    <property type="entry name" value="SERINE/THREONINE-PROTEIN KINASE TOXIN HIPA"/>
    <property type="match status" value="1"/>
</dbReference>
<dbReference type="Pfam" id="PF07804">
    <property type="entry name" value="HipA_C"/>
    <property type="match status" value="1"/>
</dbReference>
<feature type="domain" description="HipA-like C-terminal" evidence="4">
    <location>
        <begin position="153"/>
        <end position="403"/>
    </location>
</feature>
<dbReference type="Proteomes" id="UP000029989">
    <property type="component" value="Unassembled WGS sequence"/>
</dbReference>
<evidence type="ECO:0000256" key="3">
    <source>
        <dbReference type="ARBA" id="ARBA00022777"/>
    </source>
</evidence>
<sequence>MPALDLWMNGQAVGHWERSRGGTDRLTYLRNWIDSPQGRPLSLSLPYQRDAGADVTLRGVEVSAYFDNLIPDSERILQRIQTRYRTRSTDAFDLLTAVGRDCVGALQVVPAGTPPGDARRIDAEPLDEAGVAGILRATTVDRRLTRDDDTFRISIAGAQEKNALLWHGDRWCIPHGATPTTHIFKLPLGLVGNMRADLSHSVELEWLCMRIARGYGLPVAEVTIGQFEDQKALIVERFDRRLSDDGSWWMRIPQEDLCQATSTPPARKYESDGGPGIRTIMEVLRGSEAAREDRRHFFTAQLVFWLMAATDGHAKNFSLTLLPGGRYRMTPLYDILSTWSIQGRGAGQLDPHRVSMAMAVTGRNRHYQWRGIHRWHWTAMATQLGLEQPAAALIDTLCAATPAVLDAVAAQLPAEFPMPVYEAVRSGMLAAADRLSGEPDARASIT</sequence>
<proteinExistence type="inferred from homology"/>
<dbReference type="Pfam" id="PF13657">
    <property type="entry name" value="Couple_hipA"/>
    <property type="match status" value="1"/>
</dbReference>